<keyword evidence="4 7" id="KW-0694">RNA-binding</keyword>
<dbReference type="Pfam" id="PF08529">
    <property type="entry name" value="NusA_N"/>
    <property type="match status" value="1"/>
</dbReference>
<dbReference type="GO" id="GO:0006353">
    <property type="term" value="P:DNA-templated transcription termination"/>
    <property type="evidence" value="ECO:0007669"/>
    <property type="project" value="UniProtKB-UniRule"/>
</dbReference>
<dbReference type="Pfam" id="PF26594">
    <property type="entry name" value="KH_NusA_2nd"/>
    <property type="match status" value="1"/>
</dbReference>
<comment type="caution">
    <text evidence="10">The sequence shown here is derived from an EMBL/GenBank/DDBJ whole genome shotgun (WGS) entry which is preliminary data.</text>
</comment>
<gene>
    <name evidence="7" type="primary">nusA</name>
    <name evidence="10" type="ORF">EV03_0947</name>
</gene>
<dbReference type="SUPFAM" id="SSF50249">
    <property type="entry name" value="Nucleic acid-binding proteins"/>
    <property type="match status" value="1"/>
</dbReference>
<dbReference type="CDD" id="cd04455">
    <property type="entry name" value="S1_NusA"/>
    <property type="match status" value="1"/>
</dbReference>
<evidence type="ECO:0000256" key="1">
    <source>
        <dbReference type="ARBA" id="ARBA00022472"/>
    </source>
</evidence>
<reference evidence="11" key="1">
    <citation type="journal article" date="2014" name="Sci. Data">
        <title>Genomes of diverse isolates of the marine cyanobacterium Prochlorococcus.</title>
        <authorList>
            <person name="Biller S."/>
            <person name="Berube P."/>
            <person name="Thompson J."/>
            <person name="Kelly L."/>
            <person name="Roggensack S."/>
            <person name="Awad L."/>
            <person name="Roache-Johnson K."/>
            <person name="Ding H."/>
            <person name="Giovannoni S.J."/>
            <person name="Moore L.R."/>
            <person name="Chisholm S.W."/>
        </authorList>
    </citation>
    <scope>NUCLEOTIDE SEQUENCE [LARGE SCALE GENOMIC DNA]</scope>
    <source>
        <strain evidence="11">PAC1</strain>
    </source>
</reference>
<keyword evidence="6 7" id="KW-0804">Transcription</keyword>
<feature type="domain" description="K Homology" evidence="9">
    <location>
        <begin position="335"/>
        <end position="409"/>
    </location>
</feature>
<dbReference type="PANTHER" id="PTHR22648:SF0">
    <property type="entry name" value="TRANSCRIPTION TERMINATION_ANTITERMINATION PROTEIN NUSA"/>
    <property type="match status" value="1"/>
</dbReference>
<evidence type="ECO:0000256" key="2">
    <source>
        <dbReference type="ARBA" id="ARBA00022490"/>
    </source>
</evidence>
<dbReference type="SUPFAM" id="SSF69705">
    <property type="entry name" value="Transcription factor NusA, N-terminal domain"/>
    <property type="match status" value="1"/>
</dbReference>
<dbReference type="GO" id="GO:0005829">
    <property type="term" value="C:cytosol"/>
    <property type="evidence" value="ECO:0007669"/>
    <property type="project" value="TreeGrafter"/>
</dbReference>
<feature type="domain" description="K Homology" evidence="9">
    <location>
        <begin position="263"/>
        <end position="326"/>
    </location>
</feature>
<feature type="compositionally biased region" description="Acidic residues" evidence="8">
    <location>
        <begin position="446"/>
        <end position="480"/>
    </location>
</feature>
<dbReference type="InterPro" id="IPR015946">
    <property type="entry name" value="KH_dom-like_a/b"/>
</dbReference>
<dbReference type="InterPro" id="IPR009019">
    <property type="entry name" value="KH_sf_prok-type"/>
</dbReference>
<evidence type="ECO:0000256" key="3">
    <source>
        <dbReference type="ARBA" id="ARBA00022814"/>
    </source>
</evidence>
<dbReference type="Pfam" id="PF13184">
    <property type="entry name" value="KH_NusA_1st"/>
    <property type="match status" value="1"/>
</dbReference>
<dbReference type="Gene3D" id="3.30.1480.10">
    <property type="entry name" value="NusA, N-terminal domain"/>
    <property type="match status" value="1"/>
</dbReference>
<name>A0A0A2C3V9_PROMR</name>
<dbReference type="InterPro" id="IPR010213">
    <property type="entry name" value="TF_NusA"/>
</dbReference>
<keyword evidence="5 7" id="KW-0805">Transcription regulation</keyword>
<evidence type="ECO:0000313" key="10">
    <source>
        <dbReference type="EMBL" id="KGG21008.1"/>
    </source>
</evidence>
<keyword evidence="2 7" id="KW-0963">Cytoplasm</keyword>
<accession>A0A0A2C3V9</accession>
<dbReference type="InterPro" id="IPR036555">
    <property type="entry name" value="NusA_N_sf"/>
</dbReference>
<dbReference type="EMBL" id="JNAX01000010">
    <property type="protein sequence ID" value="KGG21008.1"/>
    <property type="molecule type" value="Genomic_DNA"/>
</dbReference>
<dbReference type="InterPro" id="IPR025249">
    <property type="entry name" value="TF_NusA_KH_1st"/>
</dbReference>
<dbReference type="GO" id="GO:0003723">
    <property type="term" value="F:RNA binding"/>
    <property type="evidence" value="ECO:0007669"/>
    <property type="project" value="UniProtKB-UniRule"/>
</dbReference>
<dbReference type="HAMAP" id="MF_00945_B">
    <property type="entry name" value="NusA_B"/>
    <property type="match status" value="1"/>
</dbReference>
<dbReference type="Gene3D" id="2.40.50.140">
    <property type="entry name" value="Nucleic acid-binding proteins"/>
    <property type="match status" value="1"/>
</dbReference>
<dbReference type="AlphaFoldDB" id="A0A0A2C3V9"/>
<dbReference type="CDD" id="cd02134">
    <property type="entry name" value="KH-II_NusA_rpt1"/>
    <property type="match status" value="1"/>
</dbReference>
<dbReference type="FunFam" id="3.30.300.20:FF:000005">
    <property type="entry name" value="Transcription termination/antitermination protein NusA"/>
    <property type="match status" value="1"/>
</dbReference>
<dbReference type="SMART" id="SM00322">
    <property type="entry name" value="KH"/>
    <property type="match status" value="2"/>
</dbReference>
<evidence type="ECO:0000256" key="4">
    <source>
        <dbReference type="ARBA" id="ARBA00022884"/>
    </source>
</evidence>
<dbReference type="CDD" id="cd22529">
    <property type="entry name" value="KH-II_NusA_rpt2"/>
    <property type="match status" value="1"/>
</dbReference>
<dbReference type="Gene3D" id="3.30.300.20">
    <property type="match status" value="2"/>
</dbReference>
<dbReference type="InterPro" id="IPR030842">
    <property type="entry name" value="TF_NusA_bacterial"/>
</dbReference>
<dbReference type="SUPFAM" id="SSF54814">
    <property type="entry name" value="Prokaryotic type KH domain (KH-domain type II)"/>
    <property type="match status" value="2"/>
</dbReference>
<sequence>MALVLLPGLNNLIEDISEEKKLPSQVVEAALREALLKGYERYRRTLYLGISEDPFEEDYFSNFDVGLDLEEEGYRVLASKIIVEEVESDDHQIAIAEVMQVADDAQVGDTVVLDVTPEKEDFGRMAAATTKQVLAQKLRDQQRRMIQEEFADLEDPVLTARVIRFERQSVIMAVSSGLGRPEVEAELPRRDQLPNDNYRANATFKVFLKEVSETPRRGPQLFVSRSNAGLVVYLFENEVPEIQEGSVRIVAVAREANPPSRAVGPRTKVAVDSIEREVDPVGACIGARGARIQQVVNELRGEKIDVIRWSSDPVQYICNSLSPARVEVVRLVDPEGQHAHVLVPPDQLSLAIGREGQNVRLAARLTGWKIDIKNSQEYDQATEDSEVAELISQREEEESLQREAEKRLEAEQTARAEEDARLRELYPLPEDEEDFQNEELSNIDSNETESESDFESSETDSNIDTDDTETEESDIDETIEDTVTAKDKIITEEEGTR</sequence>
<feature type="compositionally biased region" description="Basic and acidic residues" evidence="8">
    <location>
        <begin position="483"/>
        <end position="497"/>
    </location>
</feature>
<evidence type="ECO:0000256" key="6">
    <source>
        <dbReference type="ARBA" id="ARBA00023163"/>
    </source>
</evidence>
<dbReference type="GO" id="GO:0003700">
    <property type="term" value="F:DNA-binding transcription factor activity"/>
    <property type="evidence" value="ECO:0007669"/>
    <property type="project" value="InterPro"/>
</dbReference>
<comment type="similarity">
    <text evidence="7">Belongs to the NusA family.</text>
</comment>
<proteinExistence type="inferred from homology"/>
<dbReference type="InterPro" id="IPR012340">
    <property type="entry name" value="NA-bd_OB-fold"/>
</dbReference>
<feature type="compositionally biased region" description="Basic and acidic residues" evidence="8">
    <location>
        <begin position="399"/>
        <end position="424"/>
    </location>
</feature>
<dbReference type="NCBIfam" id="TIGR01953">
    <property type="entry name" value="NusA"/>
    <property type="match status" value="1"/>
</dbReference>
<keyword evidence="3 7" id="KW-0889">Transcription antitermination</keyword>
<dbReference type="PANTHER" id="PTHR22648">
    <property type="entry name" value="TRANSCRIPTION TERMINATION FACTOR NUSA"/>
    <property type="match status" value="1"/>
</dbReference>
<evidence type="ECO:0000256" key="5">
    <source>
        <dbReference type="ARBA" id="ARBA00023015"/>
    </source>
</evidence>
<evidence type="ECO:0000256" key="8">
    <source>
        <dbReference type="SAM" id="MobiDB-lite"/>
    </source>
</evidence>
<evidence type="ECO:0000256" key="7">
    <source>
        <dbReference type="HAMAP-Rule" id="MF_00945"/>
    </source>
</evidence>
<dbReference type="Proteomes" id="UP000030392">
    <property type="component" value="Unassembled WGS sequence"/>
</dbReference>
<feature type="region of interest" description="Disordered" evidence="8">
    <location>
        <begin position="378"/>
        <end position="497"/>
    </location>
</feature>
<dbReference type="InterPro" id="IPR004087">
    <property type="entry name" value="KH_dom"/>
</dbReference>
<keyword evidence="1 7" id="KW-0806">Transcription termination</keyword>
<dbReference type="InterPro" id="IPR058582">
    <property type="entry name" value="KH_NusA_2nd"/>
</dbReference>
<comment type="subcellular location">
    <subcellularLocation>
        <location evidence="7">Cytoplasm</location>
    </subcellularLocation>
</comment>
<evidence type="ECO:0000313" key="11">
    <source>
        <dbReference type="Proteomes" id="UP000030392"/>
    </source>
</evidence>
<dbReference type="FunFam" id="3.30.300.20:FF:000002">
    <property type="entry name" value="Transcription termination/antitermination protein NusA"/>
    <property type="match status" value="1"/>
</dbReference>
<dbReference type="GO" id="GO:0031564">
    <property type="term" value="P:transcription antitermination"/>
    <property type="evidence" value="ECO:0007669"/>
    <property type="project" value="UniProtKB-UniRule"/>
</dbReference>
<protein>
    <recommendedName>
        <fullName evidence="7">Transcription termination/antitermination protein NusA</fullName>
    </recommendedName>
</protein>
<comment type="function">
    <text evidence="7">Participates in both transcription termination and antitermination.</text>
</comment>
<comment type="subunit">
    <text evidence="7">Monomer. Binds directly to the core enzyme of the DNA-dependent RNA polymerase and to nascent RNA.</text>
</comment>
<dbReference type="RefSeq" id="WP_036905619.1">
    <property type="nucleotide sequence ID" value="NZ_CP138967.1"/>
</dbReference>
<dbReference type="InterPro" id="IPR013735">
    <property type="entry name" value="TF_NusA_N"/>
</dbReference>
<dbReference type="PROSITE" id="PS50084">
    <property type="entry name" value="KH_TYPE_1"/>
    <property type="match status" value="1"/>
</dbReference>
<evidence type="ECO:0000259" key="9">
    <source>
        <dbReference type="SMART" id="SM00322"/>
    </source>
</evidence>
<organism evidence="10 11">
    <name type="scientific">Prochlorococcus marinus str. PAC1</name>
    <dbReference type="NCBI Taxonomy" id="59924"/>
    <lineage>
        <taxon>Bacteria</taxon>
        <taxon>Bacillati</taxon>
        <taxon>Cyanobacteriota</taxon>
        <taxon>Cyanophyceae</taxon>
        <taxon>Synechococcales</taxon>
        <taxon>Prochlorococcaceae</taxon>
        <taxon>Prochlorococcus</taxon>
    </lineage>
</organism>